<dbReference type="GO" id="GO:0016757">
    <property type="term" value="F:glycosyltransferase activity"/>
    <property type="evidence" value="ECO:0007669"/>
    <property type="project" value="InterPro"/>
</dbReference>
<evidence type="ECO:0000259" key="7">
    <source>
        <dbReference type="PROSITE" id="PS51918"/>
    </source>
</evidence>
<dbReference type="CDD" id="cd03823">
    <property type="entry name" value="GT4_ExpE7-like"/>
    <property type="match status" value="1"/>
</dbReference>
<evidence type="ECO:0000313" key="9">
    <source>
        <dbReference type="Proteomes" id="UP000440224"/>
    </source>
</evidence>
<dbReference type="GO" id="GO:0046872">
    <property type="term" value="F:metal ion binding"/>
    <property type="evidence" value="ECO:0007669"/>
    <property type="project" value="UniProtKB-KW"/>
</dbReference>
<keyword evidence="5" id="KW-0408">Iron</keyword>
<evidence type="ECO:0000256" key="1">
    <source>
        <dbReference type="ARBA" id="ARBA00001966"/>
    </source>
</evidence>
<dbReference type="Pfam" id="PF13439">
    <property type="entry name" value="Glyco_transf_4"/>
    <property type="match status" value="1"/>
</dbReference>
<evidence type="ECO:0000256" key="2">
    <source>
        <dbReference type="ARBA" id="ARBA00022485"/>
    </source>
</evidence>
<evidence type="ECO:0000256" key="6">
    <source>
        <dbReference type="ARBA" id="ARBA00023014"/>
    </source>
</evidence>
<dbReference type="Proteomes" id="UP000440224">
    <property type="component" value="Unassembled WGS sequence"/>
</dbReference>
<keyword evidence="2" id="KW-0004">4Fe-4S</keyword>
<sequence>MRIVQVIHGYPMRYNAGSEVYTQTLCHALAERHEVHVFTREEDSFAPDFALRRERDAADPRVDLHVVNVPRSRDRYRHVEVDQRFAELCDEIRPDVVHVGHLNHLSTSLLVVPATRQIPIVYTLHDYWLMCPRGQFMQMHPEDPRNLWAACDGQEDRKCAERCYARYFSGAPDERAEDVTYWTGWVSRRMRHVREMVELVDVFVAPSRYLHDRYRDHFGIPSRKLTYLDYGFDLGRLGGRHREDGEPFTFGYIGTHIPAKGIHHLIDAFGAVRGDARLRIWGRPRGQDTDALRELGRSLPGDAPDRIEWLPEYRNQDMVRDVFDRVDAIVVPSVWVENSPLVIHEALAAGVPVITADVGGMAEYVHHEVNGLLFTHRDPAALARQMQRFVDEPDLARRLGSRGYVQDSIGRVPDIDSHVRAVEGIYEQALGRRDTARLDPLAGPWRITFDTNPDTCNLQCVMCEEHSPHSQQQEKRRLLRKPRRVMPIELLRKVVEEAAGRGLREIIPSTMGEPLLYEHFEDIIDLCRTYGVKMNLTTNGTFPRLGARAWAERIVPVTSDVKISWNGATKATQERVMIGARWEKMLGDVRTFIEVRDTHAQTNPTDRCRVTFQLTFLETNVDELADIVRLAIELGVDRVKGHHLWAHFPEIEGLSMRRSPEAIRRWNAAVLEARAVASAKTLPSGKHLLLENIFLLSESAPEDLAPGGPCPFLGQEAWVSAEGRFDPCCAPDAQRRTLGEFGSLDHRGLMEIWNGAAYRRLVATYRTRGLCLGCNMRKPVGAPR</sequence>
<name>A0A6N7PN79_9BACT</name>
<dbReference type="Pfam" id="PF13186">
    <property type="entry name" value="SPASM"/>
    <property type="match status" value="1"/>
</dbReference>
<comment type="caution">
    <text evidence="8">The sequence shown here is derived from an EMBL/GenBank/DDBJ whole genome shotgun (WGS) entry which is preliminary data.</text>
</comment>
<evidence type="ECO:0000256" key="4">
    <source>
        <dbReference type="ARBA" id="ARBA00022723"/>
    </source>
</evidence>
<gene>
    <name evidence="8" type="ORF">GF068_06460</name>
</gene>
<comment type="cofactor">
    <cofactor evidence="1">
        <name>[4Fe-4S] cluster</name>
        <dbReference type="ChEBI" id="CHEBI:49883"/>
    </cofactor>
</comment>
<dbReference type="Pfam" id="PF04055">
    <property type="entry name" value="Radical_SAM"/>
    <property type="match status" value="1"/>
</dbReference>
<dbReference type="CDD" id="cd01335">
    <property type="entry name" value="Radical_SAM"/>
    <property type="match status" value="1"/>
</dbReference>
<evidence type="ECO:0000256" key="5">
    <source>
        <dbReference type="ARBA" id="ARBA00023004"/>
    </source>
</evidence>
<protein>
    <submittedName>
        <fullName evidence="8">Glycosyltransferase</fullName>
    </submittedName>
</protein>
<evidence type="ECO:0000256" key="3">
    <source>
        <dbReference type="ARBA" id="ARBA00022691"/>
    </source>
</evidence>
<keyword evidence="3" id="KW-0949">S-adenosyl-L-methionine</keyword>
<dbReference type="InterPro" id="IPR001296">
    <property type="entry name" value="Glyco_trans_1"/>
</dbReference>
<dbReference type="InterPro" id="IPR034391">
    <property type="entry name" value="AdoMet-like_SPASM_containing"/>
</dbReference>
<dbReference type="Gene3D" id="3.20.20.70">
    <property type="entry name" value="Aldolase class I"/>
    <property type="match status" value="1"/>
</dbReference>
<dbReference type="InterPro" id="IPR023885">
    <property type="entry name" value="4Fe4S-binding_SPASM_dom"/>
</dbReference>
<dbReference type="SFLD" id="SFLDS00029">
    <property type="entry name" value="Radical_SAM"/>
    <property type="match status" value="1"/>
</dbReference>
<dbReference type="InterPro" id="IPR058240">
    <property type="entry name" value="rSAM_sf"/>
</dbReference>
<keyword evidence="6" id="KW-0411">Iron-sulfur</keyword>
<dbReference type="CDD" id="cd21109">
    <property type="entry name" value="SPASM"/>
    <property type="match status" value="1"/>
</dbReference>
<dbReference type="EMBL" id="WJIE01000002">
    <property type="protein sequence ID" value="MRG91565.1"/>
    <property type="molecule type" value="Genomic_DNA"/>
</dbReference>
<dbReference type="SFLD" id="SFLDG01067">
    <property type="entry name" value="SPASM/twitch_domain_containing"/>
    <property type="match status" value="1"/>
</dbReference>
<dbReference type="InterPro" id="IPR028098">
    <property type="entry name" value="Glyco_trans_4-like_N"/>
</dbReference>
<keyword evidence="4" id="KW-0479">Metal-binding</keyword>
<organism evidence="8 9">
    <name type="scientific">Polyangium spumosum</name>
    <dbReference type="NCBI Taxonomy" id="889282"/>
    <lineage>
        <taxon>Bacteria</taxon>
        <taxon>Pseudomonadati</taxon>
        <taxon>Myxococcota</taxon>
        <taxon>Polyangia</taxon>
        <taxon>Polyangiales</taxon>
        <taxon>Polyangiaceae</taxon>
        <taxon>Polyangium</taxon>
    </lineage>
</organism>
<dbReference type="OrthoDB" id="267270at2"/>
<dbReference type="SFLD" id="SFLDG01387">
    <property type="entry name" value="BtrN-like_SPASM_domain_contain"/>
    <property type="match status" value="1"/>
</dbReference>
<dbReference type="InterPro" id="IPR007197">
    <property type="entry name" value="rSAM"/>
</dbReference>
<dbReference type="RefSeq" id="WP_153818461.1">
    <property type="nucleotide sequence ID" value="NZ_WJIE01000002.1"/>
</dbReference>
<dbReference type="PANTHER" id="PTHR12526:SF635">
    <property type="entry name" value="GLYCOSYL TRANSFERASE GROUP 1"/>
    <property type="match status" value="1"/>
</dbReference>
<dbReference type="Gene3D" id="3.40.50.2000">
    <property type="entry name" value="Glycogen Phosphorylase B"/>
    <property type="match status" value="2"/>
</dbReference>
<accession>A0A6N7PN79</accession>
<keyword evidence="8" id="KW-0808">Transferase</keyword>
<dbReference type="SUPFAM" id="SSF53756">
    <property type="entry name" value="UDP-Glycosyltransferase/glycogen phosphorylase"/>
    <property type="match status" value="1"/>
</dbReference>
<dbReference type="PANTHER" id="PTHR12526">
    <property type="entry name" value="GLYCOSYLTRANSFERASE"/>
    <property type="match status" value="1"/>
</dbReference>
<feature type="domain" description="Radical SAM core" evidence="7">
    <location>
        <begin position="441"/>
        <end position="680"/>
    </location>
</feature>
<reference evidence="8 9" key="1">
    <citation type="submission" date="2019-10" db="EMBL/GenBank/DDBJ databases">
        <title>A soil myxobacterium in the family Polyangiaceae.</title>
        <authorList>
            <person name="Li Y."/>
            <person name="Wang J."/>
        </authorList>
    </citation>
    <scope>NUCLEOTIDE SEQUENCE [LARGE SCALE GENOMIC DNA]</scope>
    <source>
        <strain evidence="8 9">DSM 14734</strain>
    </source>
</reference>
<dbReference type="InterPro" id="IPR013785">
    <property type="entry name" value="Aldolase_TIM"/>
</dbReference>
<dbReference type="Pfam" id="PF00534">
    <property type="entry name" value="Glycos_transf_1"/>
    <property type="match status" value="1"/>
</dbReference>
<dbReference type="PROSITE" id="PS51918">
    <property type="entry name" value="RADICAL_SAM"/>
    <property type="match status" value="1"/>
</dbReference>
<dbReference type="GO" id="GO:0051536">
    <property type="term" value="F:iron-sulfur cluster binding"/>
    <property type="evidence" value="ECO:0007669"/>
    <property type="project" value="UniProtKB-KW"/>
</dbReference>
<evidence type="ECO:0000313" key="8">
    <source>
        <dbReference type="EMBL" id="MRG91565.1"/>
    </source>
</evidence>
<dbReference type="AlphaFoldDB" id="A0A6N7PN79"/>
<keyword evidence="9" id="KW-1185">Reference proteome</keyword>
<dbReference type="SUPFAM" id="SSF102114">
    <property type="entry name" value="Radical SAM enzymes"/>
    <property type="match status" value="1"/>
</dbReference>
<proteinExistence type="predicted"/>